<keyword evidence="9" id="KW-1185">Reference proteome</keyword>
<gene>
    <name evidence="8" type="primary">galU</name>
    <name evidence="8" type="ORF">VLK81_03555</name>
</gene>
<dbReference type="CDD" id="cd02541">
    <property type="entry name" value="UGPase_prokaryotic"/>
    <property type="match status" value="1"/>
</dbReference>
<name>A0AAW9MX71_9FIRM</name>
<dbReference type="PANTHER" id="PTHR43197:SF1">
    <property type="entry name" value="UTP--GLUCOSE-1-PHOSPHATE URIDYLYLTRANSFERASE"/>
    <property type="match status" value="1"/>
</dbReference>
<dbReference type="InterPro" id="IPR005835">
    <property type="entry name" value="NTP_transferase_dom"/>
</dbReference>
<comment type="catalytic activity">
    <reaction evidence="5 6">
        <text>alpha-D-glucose 1-phosphate + UTP + H(+) = UDP-alpha-D-glucose + diphosphate</text>
        <dbReference type="Rhea" id="RHEA:19889"/>
        <dbReference type="ChEBI" id="CHEBI:15378"/>
        <dbReference type="ChEBI" id="CHEBI:33019"/>
        <dbReference type="ChEBI" id="CHEBI:46398"/>
        <dbReference type="ChEBI" id="CHEBI:58601"/>
        <dbReference type="ChEBI" id="CHEBI:58885"/>
        <dbReference type="EC" id="2.7.7.9"/>
    </reaction>
</comment>
<evidence type="ECO:0000256" key="5">
    <source>
        <dbReference type="ARBA" id="ARBA00048128"/>
    </source>
</evidence>
<feature type="domain" description="Nucleotidyl transferase" evidence="7">
    <location>
        <begin position="7"/>
        <end position="268"/>
    </location>
</feature>
<dbReference type="SUPFAM" id="SSF53448">
    <property type="entry name" value="Nucleotide-diphospho-sugar transferases"/>
    <property type="match status" value="1"/>
</dbReference>
<dbReference type="Pfam" id="PF00483">
    <property type="entry name" value="NTP_transferase"/>
    <property type="match status" value="1"/>
</dbReference>
<dbReference type="NCBIfam" id="TIGR01099">
    <property type="entry name" value="galU"/>
    <property type="match status" value="1"/>
</dbReference>
<protein>
    <recommendedName>
        <fullName evidence="2 6">UTP--glucose-1-phosphate uridylyltransferase</fullName>
        <ecNumber evidence="2 6">2.7.7.9</ecNumber>
    </recommendedName>
    <alternativeName>
        <fullName evidence="6">UDP-glucose pyrophosphorylase</fullName>
    </alternativeName>
</protein>
<dbReference type="PANTHER" id="PTHR43197">
    <property type="entry name" value="UTP--GLUCOSE-1-PHOSPHATE URIDYLYLTRANSFERASE"/>
    <property type="match status" value="1"/>
</dbReference>
<evidence type="ECO:0000313" key="8">
    <source>
        <dbReference type="EMBL" id="MEB3429104.1"/>
    </source>
</evidence>
<evidence type="ECO:0000256" key="2">
    <source>
        <dbReference type="ARBA" id="ARBA00012415"/>
    </source>
</evidence>
<comment type="caution">
    <text evidence="8">The sequence shown here is derived from an EMBL/GenBank/DDBJ whole genome shotgun (WGS) entry which is preliminary data.</text>
</comment>
<dbReference type="GO" id="GO:0003983">
    <property type="term" value="F:UTP:glucose-1-phosphate uridylyltransferase activity"/>
    <property type="evidence" value="ECO:0007669"/>
    <property type="project" value="UniProtKB-EC"/>
</dbReference>
<dbReference type="EC" id="2.7.7.9" evidence="2 6"/>
<dbReference type="Gene3D" id="3.90.550.10">
    <property type="entry name" value="Spore Coat Polysaccharide Biosynthesis Protein SpsA, Chain A"/>
    <property type="match status" value="1"/>
</dbReference>
<dbReference type="AlphaFoldDB" id="A0AAW9MX71"/>
<keyword evidence="4 6" id="KW-0548">Nucleotidyltransferase</keyword>
<evidence type="ECO:0000313" key="9">
    <source>
        <dbReference type="Proteomes" id="UP001357733"/>
    </source>
</evidence>
<dbReference type="EMBL" id="JAYKOT010000003">
    <property type="protein sequence ID" value="MEB3429104.1"/>
    <property type="molecule type" value="Genomic_DNA"/>
</dbReference>
<dbReference type="Proteomes" id="UP001357733">
    <property type="component" value="Unassembled WGS sequence"/>
</dbReference>
<evidence type="ECO:0000256" key="3">
    <source>
        <dbReference type="ARBA" id="ARBA00022679"/>
    </source>
</evidence>
<dbReference type="GO" id="GO:0006011">
    <property type="term" value="P:UDP-alpha-D-glucose metabolic process"/>
    <property type="evidence" value="ECO:0007669"/>
    <property type="project" value="InterPro"/>
</dbReference>
<evidence type="ECO:0000256" key="6">
    <source>
        <dbReference type="RuleBase" id="RU361259"/>
    </source>
</evidence>
<evidence type="ECO:0000256" key="4">
    <source>
        <dbReference type="ARBA" id="ARBA00022695"/>
    </source>
</evidence>
<evidence type="ECO:0000259" key="7">
    <source>
        <dbReference type="Pfam" id="PF00483"/>
    </source>
</evidence>
<sequence length="294" mass="33377">MTNKITKAVIPAAGLGTRFLPATKAQPKEMLPILDKPTLQYIVEEAYKSGITDILVIIGRGKEPIVNHFDHSIELEAQLEKAKKFKELAEIRSISDKVNIFYVRQKEAKGLGHAILCAKAFCEGEPFAVLLGDDVIYTEKDQPLTKRMMDIYENKNSTVIAGFEVEKENISKYGIISGKREQDFLIKVDGLVEKPDCDDAPSNLAIAGRYIISPKIFEILERTKPGKNNEIQITDALLELLEYEDIYCYKFDDKRYDIGSKLGFVIANLEYGLRDENIRERLKTYLNSLNLDEF</sequence>
<organism evidence="8 9">
    <name type="scientific">Citroniella saccharovorans</name>
    <dbReference type="NCBI Taxonomy" id="2053367"/>
    <lineage>
        <taxon>Bacteria</taxon>
        <taxon>Bacillati</taxon>
        <taxon>Bacillota</taxon>
        <taxon>Tissierellia</taxon>
        <taxon>Tissierellales</taxon>
        <taxon>Peptoniphilaceae</taxon>
        <taxon>Citroniella</taxon>
    </lineage>
</organism>
<keyword evidence="3 6" id="KW-0808">Transferase</keyword>
<accession>A0AAW9MX71</accession>
<proteinExistence type="inferred from homology"/>
<reference evidence="8 9" key="1">
    <citation type="submission" date="2024-01" db="EMBL/GenBank/DDBJ databases">
        <title>Complete genome sequence of Citroniella saccharovorans strain M6.X9, isolated from human fecal sample.</title>
        <authorList>
            <person name="Cheng G."/>
            <person name="Westerholm M."/>
            <person name="Schnurer A."/>
        </authorList>
    </citation>
    <scope>NUCLEOTIDE SEQUENCE [LARGE SCALE GENOMIC DNA]</scope>
    <source>
        <strain evidence="8 9">DSM 29873</strain>
    </source>
</reference>
<comment type="similarity">
    <text evidence="1 6">Belongs to the UDPGP type 2 family.</text>
</comment>
<dbReference type="InterPro" id="IPR005771">
    <property type="entry name" value="GalU_uridylyltTrfase_bac/arc"/>
</dbReference>
<dbReference type="RefSeq" id="WP_324619253.1">
    <property type="nucleotide sequence ID" value="NZ_JAYKOT010000003.1"/>
</dbReference>
<dbReference type="InterPro" id="IPR029044">
    <property type="entry name" value="Nucleotide-diphossugar_trans"/>
</dbReference>
<evidence type="ECO:0000256" key="1">
    <source>
        <dbReference type="ARBA" id="ARBA00006890"/>
    </source>
</evidence>